<evidence type="ECO:0000259" key="4">
    <source>
        <dbReference type="PROSITE" id="PS50949"/>
    </source>
</evidence>
<dbReference type="Gene3D" id="1.10.10.10">
    <property type="entry name" value="Winged helix-like DNA-binding domain superfamily/Winged helix DNA-binding domain"/>
    <property type="match status" value="1"/>
</dbReference>
<dbReference type="AlphaFoldDB" id="A0A9W6B227"/>
<dbReference type="Proteomes" id="UP001144204">
    <property type="component" value="Unassembled WGS sequence"/>
</dbReference>
<name>A0A9W6B227_9LACO</name>
<dbReference type="InterPro" id="IPR000524">
    <property type="entry name" value="Tscrpt_reg_HTH_GntR"/>
</dbReference>
<dbReference type="InterPro" id="IPR036388">
    <property type="entry name" value="WH-like_DNA-bd_sf"/>
</dbReference>
<reference evidence="5" key="2">
    <citation type="journal article" date="2023" name="PLoS ONE">
        <title>Philodulcilactobacillus myokoensis gen. nov., sp. nov., a fructophilic, acidophilic, and agar-phobic lactic acid bacterium isolated from fermented vegetable extracts.</title>
        <authorList>
            <person name="Kouya T."/>
            <person name="Ishiyama Y."/>
            <person name="Ohashi S."/>
            <person name="Kumakubo R."/>
            <person name="Yamazaki T."/>
            <person name="Otaki T."/>
        </authorList>
    </citation>
    <scope>NUCLEOTIDE SEQUENCE</scope>
    <source>
        <strain evidence="5">WR16-4</strain>
    </source>
</reference>
<dbReference type="PANTHER" id="PTHR38445">
    <property type="entry name" value="HTH-TYPE TRANSCRIPTIONAL REPRESSOR YTRA"/>
    <property type="match status" value="1"/>
</dbReference>
<dbReference type="CDD" id="cd07377">
    <property type="entry name" value="WHTH_GntR"/>
    <property type="match status" value="1"/>
</dbReference>
<comment type="caution">
    <text evidence="5">The sequence shown here is derived from an EMBL/GenBank/DDBJ whole genome shotgun (WGS) entry which is preliminary data.</text>
</comment>
<accession>A0A9W6B227</accession>
<evidence type="ECO:0000256" key="3">
    <source>
        <dbReference type="ARBA" id="ARBA00023163"/>
    </source>
</evidence>
<dbReference type="GO" id="GO:0003677">
    <property type="term" value="F:DNA binding"/>
    <property type="evidence" value="ECO:0007669"/>
    <property type="project" value="UniProtKB-KW"/>
</dbReference>
<evidence type="ECO:0000313" key="6">
    <source>
        <dbReference type="Proteomes" id="UP001144204"/>
    </source>
</evidence>
<proteinExistence type="predicted"/>
<keyword evidence="2" id="KW-0238">DNA-binding</keyword>
<evidence type="ECO:0000313" key="5">
    <source>
        <dbReference type="EMBL" id="GLB47509.1"/>
    </source>
</evidence>
<organism evidence="5 6">
    <name type="scientific">Philodulcilactobacillus myokoensis</name>
    <dbReference type="NCBI Taxonomy" id="2929573"/>
    <lineage>
        <taxon>Bacteria</taxon>
        <taxon>Bacillati</taxon>
        <taxon>Bacillota</taxon>
        <taxon>Bacilli</taxon>
        <taxon>Lactobacillales</taxon>
        <taxon>Lactobacillaceae</taxon>
        <taxon>Philodulcilactobacillus</taxon>
    </lineage>
</organism>
<dbReference type="SMART" id="SM00345">
    <property type="entry name" value="HTH_GNTR"/>
    <property type="match status" value="1"/>
</dbReference>
<evidence type="ECO:0000256" key="2">
    <source>
        <dbReference type="ARBA" id="ARBA00023125"/>
    </source>
</evidence>
<keyword evidence="1" id="KW-0805">Transcription regulation</keyword>
<feature type="domain" description="HTH gntR-type" evidence="4">
    <location>
        <begin position="9"/>
        <end position="77"/>
    </location>
</feature>
<evidence type="ECO:0000256" key="1">
    <source>
        <dbReference type="ARBA" id="ARBA00023015"/>
    </source>
</evidence>
<dbReference type="Pfam" id="PF00392">
    <property type="entry name" value="GntR"/>
    <property type="match status" value="1"/>
</dbReference>
<protein>
    <submittedName>
        <fullName evidence="5">GntR family transcriptional regulator</fullName>
    </submittedName>
</protein>
<keyword evidence="6" id="KW-1185">Reference proteome</keyword>
<reference evidence="5" key="1">
    <citation type="submission" date="2022-07" db="EMBL/GenBank/DDBJ databases">
        <authorList>
            <person name="Kouya T."/>
            <person name="Ishiyama Y."/>
        </authorList>
    </citation>
    <scope>NUCLEOTIDE SEQUENCE</scope>
    <source>
        <strain evidence="5">WR16-4</strain>
    </source>
</reference>
<keyword evidence="3" id="KW-0804">Transcription</keyword>
<dbReference type="GO" id="GO:0003700">
    <property type="term" value="F:DNA-binding transcription factor activity"/>
    <property type="evidence" value="ECO:0007669"/>
    <property type="project" value="InterPro"/>
</dbReference>
<dbReference type="EMBL" id="BRPL01000004">
    <property type="protein sequence ID" value="GLB47509.1"/>
    <property type="molecule type" value="Genomic_DNA"/>
</dbReference>
<dbReference type="SUPFAM" id="SSF46785">
    <property type="entry name" value="Winged helix' DNA-binding domain"/>
    <property type="match status" value="1"/>
</dbReference>
<sequence length="122" mass="13989">MDLNFNSTQPIYLQVANEIEEGILNGSFNAGTRIPSTTEISTTFHINPATVLKGMNLLVVKNLLVKHRGRGMFVTQNAKEKIKKERQNNFYQSKIIKIIREARELGFTEDDLIKLIKRGYQH</sequence>
<dbReference type="RefSeq" id="WP_286137048.1">
    <property type="nucleotide sequence ID" value="NZ_BRPL01000004.1"/>
</dbReference>
<gene>
    <name evidence="5" type="ORF">WR164_14880</name>
</gene>
<dbReference type="InterPro" id="IPR036390">
    <property type="entry name" value="WH_DNA-bd_sf"/>
</dbReference>
<dbReference type="PANTHER" id="PTHR38445:SF10">
    <property type="entry name" value="GNTR-FAMILY TRANSCRIPTIONAL REGULATOR"/>
    <property type="match status" value="1"/>
</dbReference>
<dbReference type="PROSITE" id="PS50949">
    <property type="entry name" value="HTH_GNTR"/>
    <property type="match status" value="1"/>
</dbReference>